<dbReference type="GO" id="GO:0006357">
    <property type="term" value="P:regulation of transcription by RNA polymerase II"/>
    <property type="evidence" value="ECO:0007669"/>
    <property type="project" value="UniProtKB-ARBA"/>
</dbReference>
<feature type="DNA-binding region" description="Fork-head" evidence="2">
    <location>
        <begin position="300"/>
        <end position="410"/>
    </location>
</feature>
<feature type="domain" description="FHA" evidence="4">
    <location>
        <begin position="133"/>
        <end position="196"/>
    </location>
</feature>
<feature type="region of interest" description="Disordered" evidence="3">
    <location>
        <begin position="21"/>
        <end position="51"/>
    </location>
</feature>
<accession>A0A9W8EF11</accession>
<feature type="domain" description="Fork-head" evidence="5">
    <location>
        <begin position="300"/>
        <end position="410"/>
    </location>
</feature>
<evidence type="ECO:0000313" key="6">
    <source>
        <dbReference type="EMBL" id="KAJ1983261.1"/>
    </source>
</evidence>
<evidence type="ECO:0008006" key="8">
    <source>
        <dbReference type="Google" id="ProtNLM"/>
    </source>
</evidence>
<dbReference type="InterPro" id="IPR008984">
    <property type="entry name" value="SMAD_FHA_dom_sf"/>
</dbReference>
<dbReference type="GO" id="GO:0005634">
    <property type="term" value="C:nucleus"/>
    <property type="evidence" value="ECO:0007669"/>
    <property type="project" value="UniProtKB-SubCell"/>
</dbReference>
<dbReference type="GO" id="GO:0043565">
    <property type="term" value="F:sequence-specific DNA binding"/>
    <property type="evidence" value="ECO:0007669"/>
    <property type="project" value="InterPro"/>
</dbReference>
<gene>
    <name evidence="6" type="ORF">H4R34_001383</name>
</gene>
<dbReference type="PROSITE" id="PS50006">
    <property type="entry name" value="FHA_DOMAIN"/>
    <property type="match status" value="1"/>
</dbReference>
<evidence type="ECO:0000256" key="3">
    <source>
        <dbReference type="SAM" id="MobiDB-lite"/>
    </source>
</evidence>
<keyword evidence="2" id="KW-0539">Nucleus</keyword>
<dbReference type="PROSITE" id="PS50039">
    <property type="entry name" value="FORK_HEAD_3"/>
    <property type="match status" value="1"/>
</dbReference>
<evidence type="ECO:0000313" key="7">
    <source>
        <dbReference type="Proteomes" id="UP001151582"/>
    </source>
</evidence>
<organism evidence="6 7">
    <name type="scientific">Dimargaris verticillata</name>
    <dbReference type="NCBI Taxonomy" id="2761393"/>
    <lineage>
        <taxon>Eukaryota</taxon>
        <taxon>Fungi</taxon>
        <taxon>Fungi incertae sedis</taxon>
        <taxon>Zoopagomycota</taxon>
        <taxon>Kickxellomycotina</taxon>
        <taxon>Dimargaritomycetes</taxon>
        <taxon>Dimargaritales</taxon>
        <taxon>Dimargaritaceae</taxon>
        <taxon>Dimargaris</taxon>
    </lineage>
</organism>
<reference evidence="6" key="1">
    <citation type="submission" date="2022-07" db="EMBL/GenBank/DDBJ databases">
        <title>Phylogenomic reconstructions and comparative analyses of Kickxellomycotina fungi.</title>
        <authorList>
            <person name="Reynolds N.K."/>
            <person name="Stajich J.E."/>
            <person name="Barry K."/>
            <person name="Grigoriev I.V."/>
            <person name="Crous P."/>
            <person name="Smith M.E."/>
        </authorList>
    </citation>
    <scope>NUCLEOTIDE SEQUENCE</scope>
    <source>
        <strain evidence="6">RSA 567</strain>
    </source>
</reference>
<proteinExistence type="predicted"/>
<dbReference type="Gene3D" id="1.10.10.10">
    <property type="entry name" value="Winged helix-like DNA-binding domain superfamily/Winged helix DNA-binding domain"/>
    <property type="match status" value="1"/>
</dbReference>
<keyword evidence="1 2" id="KW-0238">DNA-binding</keyword>
<protein>
    <recommendedName>
        <fullName evidence="8">FHA domain-containing protein</fullName>
    </recommendedName>
</protein>
<dbReference type="Proteomes" id="UP001151582">
    <property type="component" value="Unassembled WGS sequence"/>
</dbReference>
<dbReference type="AlphaFoldDB" id="A0A9W8EF11"/>
<dbReference type="GO" id="GO:0003700">
    <property type="term" value="F:DNA-binding transcription factor activity"/>
    <property type="evidence" value="ECO:0007669"/>
    <property type="project" value="InterPro"/>
</dbReference>
<dbReference type="InterPro" id="IPR036388">
    <property type="entry name" value="WH-like_DNA-bd_sf"/>
</dbReference>
<dbReference type="InterPro" id="IPR000253">
    <property type="entry name" value="FHA_dom"/>
</dbReference>
<comment type="caution">
    <text evidence="6">The sequence shown here is derived from an EMBL/GenBank/DDBJ whole genome shotgun (WGS) entry which is preliminary data.</text>
</comment>
<dbReference type="OrthoDB" id="5348546at2759"/>
<sequence length="432" mass="47278">MCIAAYDTSPVHRPSLLSDLGVSPDGGEEEVCVDSSSDDSEQPHSDSANALPTSADAFSAWLQRPCSPNPESDASLPLGGPPSVLGVQGLANAAPMPTQANAPVYNTSDQQSFSTFAEPLRTKTIVGDRVNPIIVGRGRRSTLDLTRLHRQVSRLHAYIRWDDATTVMSDSNASMVGRFKLEIKGRNGVKVDGHLYPTETTIPLLDGQVLDFVGVCFTFRCPSPTPLPLEPSDELHRADTVEPEQVAPVALPEQDDTPMAIDPDGKPFSSASEPRRETTPAAATHDDTTELGETSLANETSSVDLLSAIVDAVVFSAKRSHTVSDIYHTLAENQPHVFGTVTENTESTAQAWRQRIQQALSDHHCFGRVARNHKDAANQVVEDLWYYDPNKDQDPTRRASYGGIVRTARRCTLKDTQYYFKPVPKHKPLKKW</sequence>
<name>A0A9W8EF11_9FUNG</name>
<dbReference type="Pfam" id="PF00498">
    <property type="entry name" value="FHA"/>
    <property type="match status" value="1"/>
</dbReference>
<evidence type="ECO:0000256" key="1">
    <source>
        <dbReference type="ARBA" id="ARBA00023125"/>
    </source>
</evidence>
<keyword evidence="7" id="KW-1185">Reference proteome</keyword>
<feature type="compositionally biased region" description="Acidic residues" evidence="3">
    <location>
        <begin position="26"/>
        <end position="40"/>
    </location>
</feature>
<dbReference type="Gene3D" id="2.60.200.20">
    <property type="match status" value="1"/>
</dbReference>
<evidence type="ECO:0000256" key="2">
    <source>
        <dbReference type="PROSITE-ProRule" id="PRU00089"/>
    </source>
</evidence>
<dbReference type="EMBL" id="JANBQB010000063">
    <property type="protein sequence ID" value="KAJ1983261.1"/>
    <property type="molecule type" value="Genomic_DNA"/>
</dbReference>
<feature type="compositionally biased region" description="Basic and acidic residues" evidence="3">
    <location>
        <begin position="273"/>
        <end position="288"/>
    </location>
</feature>
<comment type="subcellular location">
    <subcellularLocation>
        <location evidence="2">Nucleus</location>
    </subcellularLocation>
</comment>
<feature type="region of interest" description="Disordered" evidence="3">
    <location>
        <begin position="247"/>
        <end position="290"/>
    </location>
</feature>
<dbReference type="InterPro" id="IPR001766">
    <property type="entry name" value="Fork_head_dom"/>
</dbReference>
<evidence type="ECO:0000259" key="5">
    <source>
        <dbReference type="PROSITE" id="PS50039"/>
    </source>
</evidence>
<dbReference type="SUPFAM" id="SSF49879">
    <property type="entry name" value="SMAD/FHA domain"/>
    <property type="match status" value="1"/>
</dbReference>
<evidence type="ECO:0000259" key="4">
    <source>
        <dbReference type="PROSITE" id="PS50006"/>
    </source>
</evidence>